<gene>
    <name evidence="1" type="ORF">TK50_22705</name>
</gene>
<evidence type="ECO:0000313" key="1">
    <source>
        <dbReference type="EMBL" id="KIR60691.1"/>
    </source>
</evidence>
<keyword evidence="2" id="KW-1185">Reference proteome</keyword>
<protein>
    <submittedName>
        <fullName evidence="1">Uncharacterized protein</fullName>
    </submittedName>
</protein>
<accession>A0A0D0WNU6</accession>
<dbReference type="AlphaFoldDB" id="A0A0D0WNU6"/>
<comment type="caution">
    <text evidence="1">The sequence shown here is derived from an EMBL/GenBank/DDBJ whole genome shotgun (WGS) entry which is preliminary data.</text>
</comment>
<organism evidence="1 2">
    <name type="scientific">Micromonospora haikouensis</name>
    <dbReference type="NCBI Taxonomy" id="686309"/>
    <lineage>
        <taxon>Bacteria</taxon>
        <taxon>Bacillati</taxon>
        <taxon>Actinomycetota</taxon>
        <taxon>Actinomycetes</taxon>
        <taxon>Micromonosporales</taxon>
        <taxon>Micromonosporaceae</taxon>
        <taxon>Micromonospora</taxon>
    </lineage>
</organism>
<dbReference type="EMBL" id="JXSX01000003">
    <property type="protein sequence ID" value="KIR60691.1"/>
    <property type="molecule type" value="Genomic_DNA"/>
</dbReference>
<name>A0A0D0WNU6_9ACTN</name>
<reference evidence="1 2" key="1">
    <citation type="submission" date="2015-01" db="EMBL/GenBank/DDBJ databases">
        <title>Sequencing and annotation of Micromonospora carbonacea strain JXNU-1 genome.</title>
        <authorList>
            <person name="Long Z."/>
            <person name="Huang Y."/>
            <person name="Jiang Y."/>
        </authorList>
    </citation>
    <scope>NUCLEOTIDE SEQUENCE [LARGE SCALE GENOMIC DNA]</scope>
    <source>
        <strain evidence="1 2">JXNU-1</strain>
    </source>
</reference>
<sequence>MLAGLLGVLAGLLGVLAGLLPCWPGCSACWLSRHATAPGAGGRCHVDHAHLTEPKAGIP</sequence>
<dbReference type="Proteomes" id="UP000032254">
    <property type="component" value="Unassembled WGS sequence"/>
</dbReference>
<proteinExistence type="predicted"/>
<dbReference type="PATRIC" id="fig|47853.6.peg.4751"/>
<evidence type="ECO:0000313" key="2">
    <source>
        <dbReference type="Proteomes" id="UP000032254"/>
    </source>
</evidence>